<reference evidence="2" key="1">
    <citation type="journal article" date="2019" name="Int. J. Syst. Evol. Microbiol.">
        <title>The Global Catalogue of Microorganisms (GCM) 10K type strain sequencing project: providing services to taxonomists for standard genome sequencing and annotation.</title>
        <authorList>
            <consortium name="The Broad Institute Genomics Platform"/>
            <consortium name="The Broad Institute Genome Sequencing Center for Infectious Disease"/>
            <person name="Wu L."/>
            <person name="Ma J."/>
        </authorList>
    </citation>
    <scope>NUCLEOTIDE SEQUENCE [LARGE SCALE GENOMIC DNA]</scope>
    <source>
        <strain evidence="2">KCTC 52368</strain>
    </source>
</reference>
<comment type="caution">
    <text evidence="1">The sequence shown here is derived from an EMBL/GenBank/DDBJ whole genome shotgun (WGS) entry which is preliminary data.</text>
</comment>
<evidence type="ECO:0008006" key="3">
    <source>
        <dbReference type="Google" id="ProtNLM"/>
    </source>
</evidence>
<dbReference type="Proteomes" id="UP001597526">
    <property type="component" value="Unassembled WGS sequence"/>
</dbReference>
<proteinExistence type="predicted"/>
<dbReference type="EMBL" id="JBHULB010000007">
    <property type="protein sequence ID" value="MFD2586134.1"/>
    <property type="molecule type" value="Genomic_DNA"/>
</dbReference>
<evidence type="ECO:0000313" key="2">
    <source>
        <dbReference type="Proteomes" id="UP001597526"/>
    </source>
</evidence>
<keyword evidence="2" id="KW-1185">Reference proteome</keyword>
<protein>
    <recommendedName>
        <fullName evidence="3">DUF4177 domain-containing protein</fullName>
    </recommendedName>
</protein>
<evidence type="ECO:0000313" key="1">
    <source>
        <dbReference type="EMBL" id="MFD2586134.1"/>
    </source>
</evidence>
<organism evidence="1 2">
    <name type="scientific">Croceitalea marina</name>
    <dbReference type="NCBI Taxonomy" id="1775166"/>
    <lineage>
        <taxon>Bacteria</taxon>
        <taxon>Pseudomonadati</taxon>
        <taxon>Bacteroidota</taxon>
        <taxon>Flavobacteriia</taxon>
        <taxon>Flavobacteriales</taxon>
        <taxon>Flavobacteriaceae</taxon>
        <taxon>Croceitalea</taxon>
    </lineage>
</organism>
<name>A0ABW5MWW4_9FLAO</name>
<accession>A0ABW5MWW4</accession>
<gene>
    <name evidence="1" type="ORF">ACFSQJ_04290</name>
</gene>
<sequence>MEYKVVPLEPNLDLKASSTKDASDYLEKFINHYNLQGWKFIRVEVISTYVSGESGCFGLGATPGHTTNKQMVVFQKK</sequence>
<dbReference type="RefSeq" id="WP_377765842.1">
    <property type="nucleotide sequence ID" value="NZ_JBHULB010000007.1"/>
</dbReference>